<dbReference type="EMBL" id="JAPFFF010000004">
    <property type="protein sequence ID" value="KAK8892466.1"/>
    <property type="molecule type" value="Genomic_DNA"/>
</dbReference>
<accession>A0ABR2KN12</accession>
<evidence type="ECO:0000313" key="2">
    <source>
        <dbReference type="Proteomes" id="UP001470230"/>
    </source>
</evidence>
<proteinExistence type="predicted"/>
<evidence type="ECO:0000313" key="1">
    <source>
        <dbReference type="EMBL" id="KAK8892466.1"/>
    </source>
</evidence>
<protein>
    <submittedName>
        <fullName evidence="1">Uncharacterized protein</fullName>
    </submittedName>
</protein>
<dbReference type="Proteomes" id="UP001470230">
    <property type="component" value="Unassembled WGS sequence"/>
</dbReference>
<reference evidence="1 2" key="1">
    <citation type="submission" date="2024-04" db="EMBL/GenBank/DDBJ databases">
        <title>Tritrichomonas musculus Genome.</title>
        <authorList>
            <person name="Alves-Ferreira E."/>
            <person name="Grigg M."/>
            <person name="Lorenzi H."/>
            <person name="Galac M."/>
        </authorList>
    </citation>
    <scope>NUCLEOTIDE SEQUENCE [LARGE SCALE GENOMIC DNA]</scope>
    <source>
        <strain evidence="1 2">EAF2021</strain>
    </source>
</reference>
<name>A0ABR2KN12_9EUKA</name>
<organism evidence="1 2">
    <name type="scientific">Tritrichomonas musculus</name>
    <dbReference type="NCBI Taxonomy" id="1915356"/>
    <lineage>
        <taxon>Eukaryota</taxon>
        <taxon>Metamonada</taxon>
        <taxon>Parabasalia</taxon>
        <taxon>Tritrichomonadida</taxon>
        <taxon>Tritrichomonadidae</taxon>
        <taxon>Tritrichomonas</taxon>
    </lineage>
</organism>
<comment type="caution">
    <text evidence="1">The sequence shown here is derived from an EMBL/GenBank/DDBJ whole genome shotgun (WGS) entry which is preliminary data.</text>
</comment>
<gene>
    <name evidence="1" type="ORF">M9Y10_029695</name>
</gene>
<keyword evidence="2" id="KW-1185">Reference proteome</keyword>
<sequence length="61" mass="6899">MEVIGLSFDGDPSYLYYVNNMCSQIGQLTKLNLKLPLSSIFTEYSGILIFQDALRLVKFCS</sequence>